<comment type="caution">
    <text evidence="12">The sequence shown here is derived from an EMBL/GenBank/DDBJ whole genome shotgun (WGS) entry which is preliminary data.</text>
</comment>
<dbReference type="PANTHER" id="PTHR33577">
    <property type="entry name" value="STERIGMATOCYSTIN BIOSYNTHESIS PEROXIDASE STCC-RELATED"/>
    <property type="match status" value="1"/>
</dbReference>
<feature type="chain" id="PRO_5040251386" description="Heme haloperoxidase family profile domain-containing protein" evidence="10">
    <location>
        <begin position="18"/>
        <end position="1281"/>
    </location>
</feature>
<keyword evidence="4" id="KW-0479">Metal-binding</keyword>
<dbReference type="OrthoDB" id="407298at2759"/>
<dbReference type="SUPFAM" id="SSF47571">
    <property type="entry name" value="Cloroperoxidase"/>
    <property type="match status" value="1"/>
</dbReference>
<dbReference type="GO" id="GO:0004601">
    <property type="term" value="F:peroxidase activity"/>
    <property type="evidence" value="ECO:0007669"/>
    <property type="project" value="UniProtKB-KW"/>
</dbReference>
<keyword evidence="13" id="KW-1185">Reference proteome</keyword>
<feature type="coiled-coil region" evidence="8">
    <location>
        <begin position="1135"/>
        <end position="1162"/>
    </location>
</feature>
<keyword evidence="3" id="KW-0349">Heme</keyword>
<dbReference type="InterPro" id="IPR000028">
    <property type="entry name" value="Chloroperoxidase"/>
</dbReference>
<evidence type="ECO:0000256" key="1">
    <source>
        <dbReference type="ARBA" id="ARBA00001970"/>
    </source>
</evidence>
<keyword evidence="6" id="KW-0408">Iron</keyword>
<evidence type="ECO:0000256" key="2">
    <source>
        <dbReference type="ARBA" id="ARBA00022559"/>
    </source>
</evidence>
<evidence type="ECO:0000256" key="3">
    <source>
        <dbReference type="ARBA" id="ARBA00022617"/>
    </source>
</evidence>
<dbReference type="InterPro" id="IPR036851">
    <property type="entry name" value="Chloroperoxidase-like_sf"/>
</dbReference>
<proteinExistence type="inferred from homology"/>
<keyword evidence="10" id="KW-0732">Signal</keyword>
<dbReference type="EMBL" id="JADFTT010000168">
    <property type="protein sequence ID" value="KAG5766194.1"/>
    <property type="molecule type" value="Genomic_DNA"/>
</dbReference>
<evidence type="ECO:0000256" key="10">
    <source>
        <dbReference type="SAM" id="SignalP"/>
    </source>
</evidence>
<keyword evidence="5" id="KW-0560">Oxidoreductase</keyword>
<evidence type="ECO:0000259" key="11">
    <source>
        <dbReference type="PROSITE" id="PS51405"/>
    </source>
</evidence>
<evidence type="ECO:0000313" key="12">
    <source>
        <dbReference type="EMBL" id="KAG5766194.1"/>
    </source>
</evidence>
<gene>
    <name evidence="12" type="ORF">H9Q72_005755</name>
</gene>
<keyword evidence="2" id="KW-0575">Peroxidase</keyword>
<evidence type="ECO:0000313" key="13">
    <source>
        <dbReference type="Proteomes" id="UP000750502"/>
    </source>
</evidence>
<keyword evidence="8" id="KW-0175">Coiled coil</keyword>
<evidence type="ECO:0000256" key="7">
    <source>
        <dbReference type="ARBA" id="ARBA00025795"/>
    </source>
</evidence>
<feature type="region of interest" description="Disordered" evidence="9">
    <location>
        <begin position="1200"/>
        <end position="1219"/>
    </location>
</feature>
<dbReference type="Pfam" id="PF01328">
    <property type="entry name" value="Peroxidase_2"/>
    <property type="match status" value="1"/>
</dbReference>
<accession>A0A9P7HUC0</accession>
<feature type="signal peptide" evidence="10">
    <location>
        <begin position="1"/>
        <end position="17"/>
    </location>
</feature>
<reference evidence="12" key="1">
    <citation type="journal article" date="2020" name="bioRxiv">
        <title>Historical genomics reveals the evolutionary mechanisms behind multiple outbreaks of the host-specific coffee wilt pathogen Fusarium xylarioides.</title>
        <authorList>
            <person name="Peck D."/>
            <person name="Nowell R.W."/>
            <person name="Flood J."/>
            <person name="Ryan M.J."/>
            <person name="Barraclough T.G."/>
        </authorList>
    </citation>
    <scope>NUCLEOTIDE SEQUENCE</scope>
    <source>
        <strain evidence="12">IMI 127659i</strain>
    </source>
</reference>
<sequence>MRFSFIVAALCAPSALSFPWVAPEGLDALLNHPEARAEIDRRLKEHQVGQEEKGHEPRQLKTGVVGGVVSLLGGTVEAVVDNVLGLIPTNEAVKGLQKFPEASQPFKAPGKTDQRGPCPGLNTLANHGYIPRNGIATIGQIQAGTAKVFNMGADLSALLAVGGAVDGGDILSQKMSIGGPDNHVGLLNGALNKIFGKPSGIAGHGKFNEGDASATREDFYLNGDNISFKSELFKQMHQQALAKGDGTYNVDAIKEHFKNRYRDSKAANKQFYFNLPSAAVVMGAYYFVPGFFSNGTIGAGGIANEASITSFYGAKPKRKNAWKDKDLEYTHVPERIPEQGWYRRATPMTTPEAVGGILDVYLYAQPALGGSGADGSWVVGPLDLPKDPQGLSCFLYNAIYANFPAELFNPVKLLQSILNGVSDALVPGYKALGCKINFPDAKGSSASKKFAAYEKKSQKVIAENDVGPGITSLVIDVINVIYYNHKHVRFPPALPIPGQDERWPGPSPYLLGKAFLHTCRLWMIAQEVLGVYSFSDSPIDQRVPLAFAEGKYQKLLVWANNLGADMIRLDGCLPEVMVFHHPKTVYSASVRQLKDLVFSFCANCPQAMFTAFFNIGILPLSVALLEDLQDPSWRHYFYLCIRCLEDLYICFPVFRDVAKAFLSMALEKGATTAVEAQNLLLGFDHSGKHHTTAADASTSFIIDPVADRVGEAQVHARCNRLGKQCTYLNVVEKRKSPSSSSRTRLLEQRLTRVLALLGNQGQGAPMSGFVAQLAAENLNVLKGSQLSQLPLSQGLTLHGTLDVVDRGFVSLAEAQSLLDNYQSTLEILQGLLIYLAWYQYFFISYEKQQIVPIAQLCVSLVQNLGLDQNPDNMRRKVDLGPDETAPGRKAARSAEQLRALLGTYCTASWVSIKFRTRGALSYTGYIKKSWELFLTNAEYTSDLMIPHFVRINELCRRICDTFGYDDLENSGMRGEFVSAMALQTFNNESALLKASIPPDLQNNHSPTVAIRMEVYLLDTLLGEVSLHDDFWDGTSTSTVFITNNPSSSTSIRVSILFNLIRSCKSLNDAVITYPDEELWYITFYTTAKICRSLLCLSNASKISSETFRETGLASYNAPFMAISSPVHDAMTVERVADLKGEAKRLQGKFKSLSSQVKKIDNEEDIMLGFSDMIWAVATAYEEAKRLEPGLLSFSIGSDGQNSSSELGSSEGYLSSTGSGNMQPEALVDFGLMEDETWEELLAGIATVSDPTSSLQVRVAVISKQIVCSTIDFVENIGKRIL</sequence>
<evidence type="ECO:0000256" key="4">
    <source>
        <dbReference type="ARBA" id="ARBA00022723"/>
    </source>
</evidence>
<dbReference type="GO" id="GO:0046872">
    <property type="term" value="F:metal ion binding"/>
    <property type="evidence" value="ECO:0007669"/>
    <property type="project" value="UniProtKB-KW"/>
</dbReference>
<evidence type="ECO:0000256" key="5">
    <source>
        <dbReference type="ARBA" id="ARBA00023002"/>
    </source>
</evidence>
<organism evidence="12 13">
    <name type="scientific">Fusarium xylarioides</name>
    <dbReference type="NCBI Taxonomy" id="221167"/>
    <lineage>
        <taxon>Eukaryota</taxon>
        <taxon>Fungi</taxon>
        <taxon>Dikarya</taxon>
        <taxon>Ascomycota</taxon>
        <taxon>Pezizomycotina</taxon>
        <taxon>Sordariomycetes</taxon>
        <taxon>Hypocreomycetidae</taxon>
        <taxon>Hypocreales</taxon>
        <taxon>Nectriaceae</taxon>
        <taxon>Fusarium</taxon>
        <taxon>Fusarium fujikuroi species complex</taxon>
    </lineage>
</organism>
<evidence type="ECO:0000256" key="9">
    <source>
        <dbReference type="SAM" id="MobiDB-lite"/>
    </source>
</evidence>
<reference evidence="12" key="2">
    <citation type="submission" date="2020-10" db="EMBL/GenBank/DDBJ databases">
        <authorList>
            <person name="Peck L.D."/>
            <person name="Nowell R.W."/>
            <person name="Flood J."/>
            <person name="Ryan M.J."/>
            <person name="Barraclough T.G."/>
        </authorList>
    </citation>
    <scope>NUCLEOTIDE SEQUENCE</scope>
    <source>
        <strain evidence="12">IMI 127659i</strain>
    </source>
</reference>
<protein>
    <recommendedName>
        <fullName evidence="11">Heme haloperoxidase family profile domain-containing protein</fullName>
    </recommendedName>
</protein>
<dbReference type="PROSITE" id="PS51405">
    <property type="entry name" value="HEME_HALOPEROXIDASE"/>
    <property type="match status" value="1"/>
</dbReference>
<dbReference type="PANTHER" id="PTHR33577:SF15">
    <property type="entry name" value="HEME HALOPEROXIDASE FAMILY PROFILE DOMAIN-CONTAINING PROTEIN"/>
    <property type="match status" value="1"/>
</dbReference>
<dbReference type="Gene3D" id="1.10.489.10">
    <property type="entry name" value="Chloroperoxidase-like"/>
    <property type="match status" value="1"/>
</dbReference>
<feature type="compositionally biased region" description="Low complexity" evidence="9">
    <location>
        <begin position="1202"/>
        <end position="1219"/>
    </location>
</feature>
<evidence type="ECO:0000256" key="6">
    <source>
        <dbReference type="ARBA" id="ARBA00023004"/>
    </source>
</evidence>
<comment type="cofactor">
    <cofactor evidence="1">
        <name>heme b</name>
        <dbReference type="ChEBI" id="CHEBI:60344"/>
    </cofactor>
</comment>
<name>A0A9P7HUC0_9HYPO</name>
<dbReference type="Proteomes" id="UP000750502">
    <property type="component" value="Unassembled WGS sequence"/>
</dbReference>
<comment type="similarity">
    <text evidence="7">Belongs to the chloroperoxidase family.</text>
</comment>
<evidence type="ECO:0000256" key="8">
    <source>
        <dbReference type="SAM" id="Coils"/>
    </source>
</evidence>
<feature type="domain" description="Heme haloperoxidase family profile" evidence="11">
    <location>
        <begin position="102"/>
        <end position="355"/>
    </location>
</feature>